<proteinExistence type="inferred from homology"/>
<comment type="catalytic activity">
    <reaction evidence="7">
        <text>ATP + H2O = ADP + phosphate + H(+)</text>
        <dbReference type="Rhea" id="RHEA:13065"/>
        <dbReference type="ChEBI" id="CHEBI:15377"/>
        <dbReference type="ChEBI" id="CHEBI:15378"/>
        <dbReference type="ChEBI" id="CHEBI:30616"/>
        <dbReference type="ChEBI" id="CHEBI:43474"/>
        <dbReference type="ChEBI" id="CHEBI:456216"/>
        <dbReference type="EC" id="3.6.4.13"/>
    </reaction>
</comment>
<comment type="function">
    <text evidence="7">RNA helicase.</text>
</comment>
<reference evidence="12 13" key="1">
    <citation type="journal article" date="2024" name="BMC Genomics">
        <title>Genome assembly of redclaw crayfish (Cherax quadricarinatus) provides insights into its immune adaptation and hypoxia tolerance.</title>
        <authorList>
            <person name="Liu Z."/>
            <person name="Zheng J."/>
            <person name="Li H."/>
            <person name="Fang K."/>
            <person name="Wang S."/>
            <person name="He J."/>
            <person name="Zhou D."/>
            <person name="Weng S."/>
            <person name="Chi M."/>
            <person name="Gu Z."/>
            <person name="He J."/>
            <person name="Li F."/>
            <person name="Wang M."/>
        </authorList>
    </citation>
    <scope>NUCLEOTIDE SEQUENCE [LARGE SCALE GENOMIC DNA]</scope>
    <source>
        <strain evidence="12">ZL_2023a</strain>
    </source>
</reference>
<feature type="region of interest" description="Disordered" evidence="8">
    <location>
        <begin position="262"/>
        <end position="332"/>
    </location>
</feature>
<feature type="compositionally biased region" description="Basic and acidic residues" evidence="8">
    <location>
        <begin position="287"/>
        <end position="304"/>
    </location>
</feature>
<keyword evidence="13" id="KW-1185">Reference proteome</keyword>
<dbReference type="GO" id="GO:0016787">
    <property type="term" value="F:hydrolase activity"/>
    <property type="evidence" value="ECO:0007669"/>
    <property type="project" value="UniProtKB-KW"/>
</dbReference>
<keyword evidence="3 7" id="KW-0347">Helicase</keyword>
<evidence type="ECO:0000256" key="5">
    <source>
        <dbReference type="ARBA" id="ARBA00022884"/>
    </source>
</evidence>
<evidence type="ECO:0000256" key="7">
    <source>
        <dbReference type="RuleBase" id="RU365068"/>
    </source>
</evidence>
<accession>A0AAW0WBQ4</accession>
<dbReference type="PROSITE" id="PS51192">
    <property type="entry name" value="HELICASE_ATP_BIND_1"/>
    <property type="match status" value="1"/>
</dbReference>
<feature type="region of interest" description="Disordered" evidence="8">
    <location>
        <begin position="132"/>
        <end position="167"/>
    </location>
</feature>
<feature type="domain" description="DEAD-box RNA helicase Q" evidence="11">
    <location>
        <begin position="191"/>
        <end position="219"/>
    </location>
</feature>
<dbReference type="PROSITE" id="PS51194">
    <property type="entry name" value="HELICASE_CTER"/>
    <property type="match status" value="1"/>
</dbReference>
<feature type="non-terminal residue" evidence="12">
    <location>
        <position position="886"/>
    </location>
</feature>
<evidence type="ECO:0000259" key="11">
    <source>
        <dbReference type="PROSITE" id="PS51195"/>
    </source>
</evidence>
<comment type="domain">
    <text evidence="7">The Q motif is unique to and characteristic of the DEAD box family of RNA helicases and controls ATP binding and hydrolysis.</text>
</comment>
<dbReference type="GO" id="GO:0003723">
    <property type="term" value="F:RNA binding"/>
    <property type="evidence" value="ECO:0007669"/>
    <property type="project" value="UniProtKB-UniRule"/>
</dbReference>
<evidence type="ECO:0000256" key="6">
    <source>
        <dbReference type="PROSITE-ProRule" id="PRU00552"/>
    </source>
</evidence>
<organism evidence="12 13">
    <name type="scientific">Cherax quadricarinatus</name>
    <name type="common">Australian red claw crayfish</name>
    <dbReference type="NCBI Taxonomy" id="27406"/>
    <lineage>
        <taxon>Eukaryota</taxon>
        <taxon>Metazoa</taxon>
        <taxon>Ecdysozoa</taxon>
        <taxon>Arthropoda</taxon>
        <taxon>Crustacea</taxon>
        <taxon>Multicrustacea</taxon>
        <taxon>Malacostraca</taxon>
        <taxon>Eumalacostraca</taxon>
        <taxon>Eucarida</taxon>
        <taxon>Decapoda</taxon>
        <taxon>Pleocyemata</taxon>
        <taxon>Astacidea</taxon>
        <taxon>Parastacoidea</taxon>
        <taxon>Parastacidae</taxon>
        <taxon>Cherax</taxon>
    </lineage>
</organism>
<keyword evidence="1 7" id="KW-0547">Nucleotide-binding</keyword>
<evidence type="ECO:0000256" key="1">
    <source>
        <dbReference type="ARBA" id="ARBA00022741"/>
    </source>
</evidence>
<evidence type="ECO:0000256" key="8">
    <source>
        <dbReference type="SAM" id="MobiDB-lite"/>
    </source>
</evidence>
<dbReference type="Pfam" id="PF00270">
    <property type="entry name" value="DEAD"/>
    <property type="match status" value="1"/>
</dbReference>
<dbReference type="SMART" id="SM00487">
    <property type="entry name" value="DEXDc"/>
    <property type="match status" value="1"/>
</dbReference>
<dbReference type="PROSITE" id="PS51195">
    <property type="entry name" value="Q_MOTIF"/>
    <property type="match status" value="1"/>
</dbReference>
<dbReference type="CDD" id="cd17946">
    <property type="entry name" value="DEADc_DDX24"/>
    <property type="match status" value="1"/>
</dbReference>
<dbReference type="InterPro" id="IPR027417">
    <property type="entry name" value="P-loop_NTPase"/>
</dbReference>
<evidence type="ECO:0000259" key="10">
    <source>
        <dbReference type="PROSITE" id="PS51194"/>
    </source>
</evidence>
<dbReference type="CDD" id="cd18787">
    <property type="entry name" value="SF2_C_DEAD"/>
    <property type="match status" value="1"/>
</dbReference>
<evidence type="ECO:0000313" key="12">
    <source>
        <dbReference type="EMBL" id="KAK8728677.1"/>
    </source>
</evidence>
<dbReference type="Proteomes" id="UP001445076">
    <property type="component" value="Unassembled WGS sequence"/>
</dbReference>
<feature type="compositionally biased region" description="Acidic residues" evidence="8">
    <location>
        <begin position="266"/>
        <end position="281"/>
    </location>
</feature>
<sequence length="886" mass="100116">MGKRSRKGDAGVKNSSLLSTPIAASHEFEGLAGFEEISSCTLLKLSKQGKVKREVLKDGKIVKKKKNKDMPKDSEISCESNTVTPTKKEKKKKKKKKTGLANGEITQSKTSIVERKNEGLNEIVSEENVKKVNGNTQQEQEASISVVSNVNKKRKRQQKKGLETSTNKKVRYDSAVYQGNNPGIKKRVNVSAWDKYFVPPPVLKALSELGFSEPTEIQKLVLPAAIKGRMDVIGAAETGSGKTLAFGIPIIHGILVDKKNEAEHLQEDEEDSGVENSDNELQENSMTEEKILENSENSEERNDVAQDLSIDEEDEAAEEGSSGDNSDINDFQDDKLSEINSEDKSFGCVRVVDNVDFDFPEAKMAFEKAKGSQNKLRALIITPTRELAIQVKSHLAAVLVHTDIQIVVVMGGVSLQKQERLLNRGPEIVIGTPGRLWELIDQGNKHLIQVPDIRYLAIDETDRMVERGHFQELTQLLELINSNESAKKARQTFVFSATLSIVHTVPKRLSMKTKTVKMTSELKIDQLAKIIGVKPDPKVVDLTRKFGTAESLTEARITCNKEEKDLYLYYFLKCYPGRTLVFCNSIDCVRRLQNLFTLLQCHPQSLHASMQQKQRLKSLERFSSNPHALLLATDVAARGLDIPSIQHVIHYQVPRTAETYIHRSGRTARAHQEGLSILLIEPEELKKYHQLCNTLNRATDLPPFPVDTSIMSQVKKRLNLARTIEKMEYTLRKAHAEEDWFRRAAEEAELLVEEDDHDDDIEREKSMKAARERRDLQNKRTILAKMLALPFIPLNFSGKYPTHTGALVLPHNHSIKSSDTDGKDYSSSKALSMMKKESKEFSKLVKSIKLKPKVKRVNKKKFKGFEKRKEKLRKEKENFLKESKMK</sequence>
<dbReference type="Gene3D" id="3.40.50.300">
    <property type="entry name" value="P-loop containing nucleotide triphosphate hydrolases"/>
    <property type="match status" value="2"/>
</dbReference>
<dbReference type="EMBL" id="JARKIK010000071">
    <property type="protein sequence ID" value="KAK8728677.1"/>
    <property type="molecule type" value="Genomic_DNA"/>
</dbReference>
<dbReference type="GO" id="GO:0005524">
    <property type="term" value="F:ATP binding"/>
    <property type="evidence" value="ECO:0007669"/>
    <property type="project" value="UniProtKB-UniRule"/>
</dbReference>
<dbReference type="PANTHER" id="PTHR24031">
    <property type="entry name" value="RNA HELICASE"/>
    <property type="match status" value="1"/>
</dbReference>
<keyword evidence="2 7" id="KW-0378">Hydrolase</keyword>
<keyword evidence="5 7" id="KW-0694">RNA-binding</keyword>
<dbReference type="InterPro" id="IPR011545">
    <property type="entry name" value="DEAD/DEAH_box_helicase_dom"/>
</dbReference>
<gene>
    <name evidence="12" type="ORF">OTU49_009088</name>
</gene>
<evidence type="ECO:0000256" key="2">
    <source>
        <dbReference type="ARBA" id="ARBA00022801"/>
    </source>
</evidence>
<dbReference type="SMART" id="SM00490">
    <property type="entry name" value="HELICc"/>
    <property type="match status" value="1"/>
</dbReference>
<protein>
    <recommendedName>
        <fullName evidence="7">ATP-dependent RNA helicase</fullName>
        <ecNumber evidence="7">3.6.4.13</ecNumber>
    </recommendedName>
</protein>
<dbReference type="InterPro" id="IPR014001">
    <property type="entry name" value="Helicase_ATP-bd"/>
</dbReference>
<comment type="similarity">
    <text evidence="7">Belongs to the DEAD box helicase family.</text>
</comment>
<feature type="domain" description="Helicase ATP-binding" evidence="9">
    <location>
        <begin position="223"/>
        <end position="517"/>
    </location>
</feature>
<feature type="short sequence motif" description="Q motif" evidence="6">
    <location>
        <begin position="191"/>
        <end position="219"/>
    </location>
</feature>
<keyword evidence="4 7" id="KW-0067">ATP-binding</keyword>
<dbReference type="InterPro" id="IPR001650">
    <property type="entry name" value="Helicase_C-like"/>
</dbReference>
<dbReference type="EC" id="3.6.4.13" evidence="7"/>
<feature type="compositionally biased region" description="Basic residues" evidence="8">
    <location>
        <begin position="88"/>
        <end position="98"/>
    </location>
</feature>
<name>A0AAW0WBQ4_CHEQU</name>
<dbReference type="SUPFAM" id="SSF52540">
    <property type="entry name" value="P-loop containing nucleoside triphosphate hydrolases"/>
    <property type="match status" value="2"/>
</dbReference>
<evidence type="ECO:0000259" key="9">
    <source>
        <dbReference type="PROSITE" id="PS51192"/>
    </source>
</evidence>
<feature type="domain" description="Helicase C-terminal" evidence="10">
    <location>
        <begin position="551"/>
        <end position="710"/>
    </location>
</feature>
<feature type="region of interest" description="Disordered" evidence="8">
    <location>
        <begin position="59"/>
        <end position="103"/>
    </location>
</feature>
<dbReference type="InterPro" id="IPR014014">
    <property type="entry name" value="RNA_helicase_DEAD_Q_motif"/>
</dbReference>
<dbReference type="AlphaFoldDB" id="A0AAW0WBQ4"/>
<dbReference type="GO" id="GO:0003724">
    <property type="term" value="F:RNA helicase activity"/>
    <property type="evidence" value="ECO:0007669"/>
    <property type="project" value="UniProtKB-EC"/>
</dbReference>
<feature type="compositionally biased region" description="Acidic residues" evidence="8">
    <location>
        <begin position="309"/>
        <end position="318"/>
    </location>
</feature>
<dbReference type="Pfam" id="PF00271">
    <property type="entry name" value="Helicase_C"/>
    <property type="match status" value="1"/>
</dbReference>
<evidence type="ECO:0000256" key="4">
    <source>
        <dbReference type="ARBA" id="ARBA00022840"/>
    </source>
</evidence>
<comment type="caution">
    <text evidence="12">The sequence shown here is derived from an EMBL/GenBank/DDBJ whole genome shotgun (WGS) entry which is preliminary data.</text>
</comment>
<evidence type="ECO:0000313" key="13">
    <source>
        <dbReference type="Proteomes" id="UP001445076"/>
    </source>
</evidence>
<feature type="compositionally biased region" description="Polar residues" evidence="8">
    <location>
        <begin position="133"/>
        <end position="150"/>
    </location>
</feature>
<evidence type="ECO:0000256" key="3">
    <source>
        <dbReference type="ARBA" id="ARBA00022806"/>
    </source>
</evidence>